<evidence type="ECO:0000313" key="2">
    <source>
        <dbReference type="EMBL" id="MBG6089900.1"/>
    </source>
</evidence>
<sequence length="120" mass="13360">MTAAPRIITEDGEPVVHLDLDAMEDEATEATFTFRVGGEVFTAISPDEADWQATADTDSPGGLRAFIRELLGDEDYERFCEQTVSNRKLNAIVEGAQKHYGIRTGESQASPRSSKKRRRR</sequence>
<keyword evidence="3" id="KW-1185">Reference proteome</keyword>
<evidence type="ECO:0000256" key="1">
    <source>
        <dbReference type="SAM" id="MobiDB-lite"/>
    </source>
</evidence>
<gene>
    <name evidence="2" type="ORF">IW256_004013</name>
</gene>
<feature type="region of interest" description="Disordered" evidence="1">
    <location>
        <begin position="99"/>
        <end position="120"/>
    </location>
</feature>
<dbReference type="EMBL" id="JADOUA010000001">
    <property type="protein sequence ID" value="MBG6089900.1"/>
    <property type="molecule type" value="Genomic_DNA"/>
</dbReference>
<protein>
    <submittedName>
        <fullName evidence="2">Uncharacterized protein</fullName>
    </submittedName>
</protein>
<comment type="caution">
    <text evidence="2">The sequence shown here is derived from an EMBL/GenBank/DDBJ whole genome shotgun (WGS) entry which is preliminary data.</text>
</comment>
<name>A0A931GK69_9ACTN</name>
<accession>A0A931GK69</accession>
<evidence type="ECO:0000313" key="3">
    <source>
        <dbReference type="Proteomes" id="UP000614047"/>
    </source>
</evidence>
<dbReference type="AlphaFoldDB" id="A0A931GK69"/>
<dbReference type="RefSeq" id="WP_197012441.1">
    <property type="nucleotide sequence ID" value="NZ_BAABES010000010.1"/>
</dbReference>
<organism evidence="2 3">
    <name type="scientific">Actinomadura viridis</name>
    <dbReference type="NCBI Taxonomy" id="58110"/>
    <lineage>
        <taxon>Bacteria</taxon>
        <taxon>Bacillati</taxon>
        <taxon>Actinomycetota</taxon>
        <taxon>Actinomycetes</taxon>
        <taxon>Streptosporangiales</taxon>
        <taxon>Thermomonosporaceae</taxon>
        <taxon>Actinomadura</taxon>
    </lineage>
</organism>
<reference evidence="2" key="1">
    <citation type="submission" date="2020-11" db="EMBL/GenBank/DDBJ databases">
        <title>Sequencing the genomes of 1000 actinobacteria strains.</title>
        <authorList>
            <person name="Klenk H.-P."/>
        </authorList>
    </citation>
    <scope>NUCLEOTIDE SEQUENCE</scope>
    <source>
        <strain evidence="2">DSM 43175</strain>
    </source>
</reference>
<dbReference type="Proteomes" id="UP000614047">
    <property type="component" value="Unassembled WGS sequence"/>
</dbReference>
<proteinExistence type="predicted"/>